<name>A0ABT7DHH4_9ACTN</name>
<comment type="caution">
    <text evidence="2">The sequence shown here is derived from an EMBL/GenBank/DDBJ whole genome shotgun (WGS) entry which is preliminary data.</text>
</comment>
<dbReference type="SUPFAM" id="SSF49498">
    <property type="entry name" value="alpha-Amylase inhibitor tendamistat"/>
    <property type="match status" value="1"/>
</dbReference>
<evidence type="ECO:0008006" key="4">
    <source>
        <dbReference type="Google" id="ProtNLM"/>
    </source>
</evidence>
<organism evidence="2 3">
    <name type="scientific">Streptomyces pakalii</name>
    <dbReference type="NCBI Taxonomy" id="3036494"/>
    <lineage>
        <taxon>Bacteria</taxon>
        <taxon>Bacillati</taxon>
        <taxon>Actinomycetota</taxon>
        <taxon>Actinomycetes</taxon>
        <taxon>Kitasatosporales</taxon>
        <taxon>Streptomycetaceae</taxon>
        <taxon>Streptomyces</taxon>
    </lineage>
</organism>
<evidence type="ECO:0000313" key="3">
    <source>
        <dbReference type="Proteomes" id="UP001237194"/>
    </source>
</evidence>
<keyword evidence="1" id="KW-0732">Signal</keyword>
<protein>
    <recommendedName>
        <fullName evidence="4">Alpha amylase inhibitor</fullName>
    </recommendedName>
</protein>
<dbReference type="Proteomes" id="UP001237194">
    <property type="component" value="Unassembled WGS sequence"/>
</dbReference>
<accession>A0ABT7DHH4</accession>
<sequence length="106" mass="11388">MNLRHSLVGASTAVAILSTALVGMSAPAQAAPVQAAAANAPKCVKTRLYNTASDYTVQIHNTCKSAKKVRIIMRFGKDGPCKKVKKGGYYYRRTNSIAVWQATVKC</sequence>
<dbReference type="Gene3D" id="2.60.40.20">
    <property type="entry name" value="Alpha-amylase inhibitor"/>
    <property type="match status" value="1"/>
</dbReference>
<feature type="signal peptide" evidence="1">
    <location>
        <begin position="1"/>
        <end position="30"/>
    </location>
</feature>
<evidence type="ECO:0000313" key="2">
    <source>
        <dbReference type="EMBL" id="MDJ1645284.1"/>
    </source>
</evidence>
<keyword evidence="3" id="KW-1185">Reference proteome</keyword>
<reference evidence="2 3" key="1">
    <citation type="submission" date="2023-04" db="EMBL/GenBank/DDBJ databases">
        <title>A novel species of the genus Streptomyces: Streptomyces pakalii sp. nov. isolated from a Mexican soil jungle.</title>
        <authorList>
            <person name="Chavez-Hernandez M.A."/>
            <person name="Ortiz-Alvarez J."/>
            <person name="Villa-Tanaca L."/>
            <person name="Hernandez-Rodriguez C."/>
        </authorList>
    </citation>
    <scope>NUCLEOTIDE SEQUENCE [LARGE SCALE GENOMIC DNA]</scope>
    <source>
        <strain evidence="2 3">ENCB-J15</strain>
    </source>
</reference>
<feature type="chain" id="PRO_5047099063" description="Alpha amylase inhibitor" evidence="1">
    <location>
        <begin position="31"/>
        <end position="106"/>
    </location>
</feature>
<gene>
    <name evidence="2" type="ORF">P5W92_33480</name>
</gene>
<dbReference type="EMBL" id="JARWAF010000021">
    <property type="protein sequence ID" value="MDJ1645284.1"/>
    <property type="molecule type" value="Genomic_DNA"/>
</dbReference>
<proteinExistence type="predicted"/>
<evidence type="ECO:0000256" key="1">
    <source>
        <dbReference type="SAM" id="SignalP"/>
    </source>
</evidence>
<dbReference type="RefSeq" id="WP_283901173.1">
    <property type="nucleotide sequence ID" value="NZ_JARWAF010000021.1"/>
</dbReference>
<dbReference type="InterPro" id="IPR036379">
    <property type="entry name" value="A-amylase_inhib_sf"/>
</dbReference>